<dbReference type="AlphaFoldDB" id="A0A1L9SH54"/>
<sequence>MVYYRTLARIEPELGTFINEYYHQMEDNITGDALAAFCNDQTVMTREGSLRGSGKYAIRDAQSIRPNASKDVQPHHFPFYATVGLDNETQKQYRVRGVVKETYPNGTCLANLFGTDFTVEKENGTAQLRPESGSLLVLDIRYENTTEMACEDF</sequence>
<evidence type="ECO:0008006" key="3">
    <source>
        <dbReference type="Google" id="ProtNLM"/>
    </source>
</evidence>
<gene>
    <name evidence="1" type="ORF">ASPZODRAFT_16172</name>
</gene>
<protein>
    <recommendedName>
        <fullName evidence="3">SnoaL-like domain-containing protein</fullName>
    </recommendedName>
</protein>
<accession>A0A1L9SH54</accession>
<dbReference type="RefSeq" id="XP_022580914.1">
    <property type="nucleotide sequence ID" value="XM_022726538.1"/>
</dbReference>
<keyword evidence="2" id="KW-1185">Reference proteome</keyword>
<proteinExistence type="predicted"/>
<dbReference type="GeneID" id="34613002"/>
<dbReference type="OrthoDB" id="5176208at2759"/>
<dbReference type="EMBL" id="KV878342">
    <property type="protein sequence ID" value="OJJ46404.1"/>
    <property type="molecule type" value="Genomic_DNA"/>
</dbReference>
<reference evidence="2" key="1">
    <citation type="journal article" date="2017" name="Genome Biol.">
        <title>Comparative genomics reveals high biological diversity and specific adaptations in the industrially and medically important fungal genus Aspergillus.</title>
        <authorList>
            <person name="de Vries R.P."/>
            <person name="Riley R."/>
            <person name="Wiebenga A."/>
            <person name="Aguilar-Osorio G."/>
            <person name="Amillis S."/>
            <person name="Uchima C.A."/>
            <person name="Anderluh G."/>
            <person name="Asadollahi M."/>
            <person name="Askin M."/>
            <person name="Barry K."/>
            <person name="Battaglia E."/>
            <person name="Bayram O."/>
            <person name="Benocci T."/>
            <person name="Braus-Stromeyer S.A."/>
            <person name="Caldana C."/>
            <person name="Canovas D."/>
            <person name="Cerqueira G.C."/>
            <person name="Chen F."/>
            <person name="Chen W."/>
            <person name="Choi C."/>
            <person name="Clum A."/>
            <person name="Dos Santos R.A."/>
            <person name="Damasio A.R."/>
            <person name="Diallinas G."/>
            <person name="Emri T."/>
            <person name="Fekete E."/>
            <person name="Flipphi M."/>
            <person name="Freyberg S."/>
            <person name="Gallo A."/>
            <person name="Gournas C."/>
            <person name="Habgood R."/>
            <person name="Hainaut M."/>
            <person name="Harispe M.L."/>
            <person name="Henrissat B."/>
            <person name="Hilden K.S."/>
            <person name="Hope R."/>
            <person name="Hossain A."/>
            <person name="Karabika E."/>
            <person name="Karaffa L."/>
            <person name="Karanyi Z."/>
            <person name="Krasevec N."/>
            <person name="Kuo A."/>
            <person name="Kusch H."/>
            <person name="LaButti K."/>
            <person name="Lagendijk E.L."/>
            <person name="Lapidus A."/>
            <person name="Levasseur A."/>
            <person name="Lindquist E."/>
            <person name="Lipzen A."/>
            <person name="Logrieco A.F."/>
            <person name="MacCabe A."/>
            <person name="Maekelae M.R."/>
            <person name="Malavazi I."/>
            <person name="Melin P."/>
            <person name="Meyer V."/>
            <person name="Mielnichuk N."/>
            <person name="Miskei M."/>
            <person name="Molnar A.P."/>
            <person name="Mule G."/>
            <person name="Ngan C.Y."/>
            <person name="Orejas M."/>
            <person name="Orosz E."/>
            <person name="Ouedraogo J.P."/>
            <person name="Overkamp K.M."/>
            <person name="Park H.-S."/>
            <person name="Perrone G."/>
            <person name="Piumi F."/>
            <person name="Punt P.J."/>
            <person name="Ram A.F."/>
            <person name="Ramon A."/>
            <person name="Rauscher S."/>
            <person name="Record E."/>
            <person name="Riano-Pachon D.M."/>
            <person name="Robert V."/>
            <person name="Roehrig J."/>
            <person name="Ruller R."/>
            <person name="Salamov A."/>
            <person name="Salih N.S."/>
            <person name="Samson R.A."/>
            <person name="Sandor E."/>
            <person name="Sanguinetti M."/>
            <person name="Schuetze T."/>
            <person name="Sepcic K."/>
            <person name="Shelest E."/>
            <person name="Sherlock G."/>
            <person name="Sophianopoulou V."/>
            <person name="Squina F.M."/>
            <person name="Sun H."/>
            <person name="Susca A."/>
            <person name="Todd R.B."/>
            <person name="Tsang A."/>
            <person name="Unkles S.E."/>
            <person name="van de Wiele N."/>
            <person name="van Rossen-Uffink D."/>
            <person name="Oliveira J.V."/>
            <person name="Vesth T.C."/>
            <person name="Visser J."/>
            <person name="Yu J.-H."/>
            <person name="Zhou M."/>
            <person name="Andersen M.R."/>
            <person name="Archer D.B."/>
            <person name="Baker S.E."/>
            <person name="Benoit I."/>
            <person name="Brakhage A.A."/>
            <person name="Braus G.H."/>
            <person name="Fischer R."/>
            <person name="Frisvad J.C."/>
            <person name="Goldman G.H."/>
            <person name="Houbraken J."/>
            <person name="Oakley B."/>
            <person name="Pocsi I."/>
            <person name="Scazzocchio C."/>
            <person name="Seiboth B."/>
            <person name="vanKuyk P.A."/>
            <person name="Wortman J."/>
            <person name="Dyer P.S."/>
            <person name="Grigoriev I.V."/>
        </authorList>
    </citation>
    <scope>NUCLEOTIDE SEQUENCE [LARGE SCALE GENOMIC DNA]</scope>
    <source>
        <strain evidence="2">CBS 506.65</strain>
    </source>
</reference>
<organism evidence="1 2">
    <name type="scientific">Penicilliopsis zonata CBS 506.65</name>
    <dbReference type="NCBI Taxonomy" id="1073090"/>
    <lineage>
        <taxon>Eukaryota</taxon>
        <taxon>Fungi</taxon>
        <taxon>Dikarya</taxon>
        <taxon>Ascomycota</taxon>
        <taxon>Pezizomycotina</taxon>
        <taxon>Eurotiomycetes</taxon>
        <taxon>Eurotiomycetidae</taxon>
        <taxon>Eurotiales</taxon>
        <taxon>Aspergillaceae</taxon>
        <taxon>Penicilliopsis</taxon>
    </lineage>
</organism>
<dbReference type="VEuPathDB" id="FungiDB:ASPZODRAFT_16172"/>
<evidence type="ECO:0000313" key="2">
    <source>
        <dbReference type="Proteomes" id="UP000184188"/>
    </source>
</evidence>
<dbReference type="Proteomes" id="UP000184188">
    <property type="component" value="Unassembled WGS sequence"/>
</dbReference>
<name>A0A1L9SH54_9EURO</name>
<evidence type="ECO:0000313" key="1">
    <source>
        <dbReference type="EMBL" id="OJJ46404.1"/>
    </source>
</evidence>